<dbReference type="PANTHER" id="PTHR13743:SF115">
    <property type="entry name" value="NEUROBEACHIN-LIKE PROTEIN 1"/>
    <property type="match status" value="1"/>
</dbReference>
<dbReference type="Proteomes" id="UP001176940">
    <property type="component" value="Unassembled WGS sequence"/>
</dbReference>
<organism evidence="4 5">
    <name type="scientific">Ranitomeya imitator</name>
    <name type="common">mimic poison frog</name>
    <dbReference type="NCBI Taxonomy" id="111125"/>
    <lineage>
        <taxon>Eukaryota</taxon>
        <taxon>Metazoa</taxon>
        <taxon>Chordata</taxon>
        <taxon>Craniata</taxon>
        <taxon>Vertebrata</taxon>
        <taxon>Euteleostomi</taxon>
        <taxon>Amphibia</taxon>
        <taxon>Batrachia</taxon>
        <taxon>Anura</taxon>
        <taxon>Neobatrachia</taxon>
        <taxon>Hyloidea</taxon>
        <taxon>Dendrobatidae</taxon>
        <taxon>Dendrobatinae</taxon>
        <taxon>Ranitomeya</taxon>
    </lineage>
</organism>
<accession>A0ABN9KXZ7</accession>
<evidence type="ECO:0000313" key="4">
    <source>
        <dbReference type="EMBL" id="CAJ0924516.1"/>
    </source>
</evidence>
<evidence type="ECO:0000313" key="5">
    <source>
        <dbReference type="Proteomes" id="UP001176940"/>
    </source>
</evidence>
<keyword evidence="1" id="KW-0853">WD repeat</keyword>
<dbReference type="Pfam" id="PF15787">
    <property type="entry name" value="DUF4704"/>
    <property type="match status" value="1"/>
</dbReference>
<feature type="compositionally biased region" description="Polar residues" evidence="2">
    <location>
        <begin position="10"/>
        <end position="19"/>
    </location>
</feature>
<dbReference type="PANTHER" id="PTHR13743">
    <property type="entry name" value="BEIGE/BEACH-RELATED"/>
    <property type="match status" value="1"/>
</dbReference>
<keyword evidence="5" id="KW-1185">Reference proteome</keyword>
<dbReference type="InterPro" id="IPR016024">
    <property type="entry name" value="ARM-type_fold"/>
</dbReference>
<dbReference type="EMBL" id="CAUEEQ010003158">
    <property type="protein sequence ID" value="CAJ0924516.1"/>
    <property type="molecule type" value="Genomic_DNA"/>
</dbReference>
<name>A0ABN9KXZ7_9NEOB</name>
<evidence type="ECO:0000256" key="2">
    <source>
        <dbReference type="SAM" id="MobiDB-lite"/>
    </source>
</evidence>
<dbReference type="InterPro" id="IPR050865">
    <property type="entry name" value="BEACH_Domain"/>
</dbReference>
<comment type="caution">
    <text evidence="4">The sequence shown here is derived from an EMBL/GenBank/DDBJ whole genome shotgun (WGS) entry which is preliminary data.</text>
</comment>
<sequence>MQPAGKERVNQTPENSAHMTENRSRQIQILILFGRNLKWKSFFQQHDLEQCKQQGLSEDDVESYQALVGLLCENEPSRGHIQYLSTIIKDSRKHFRKKYGVQFLLDTIRIYYSKENSLSSEDLTTIRMSLFGLIKYFLSKGDTQEEIQSVIGYIAATSDEEQLCGILKILEQMLNCNKVYEKSKQRIRLREVGYSGLGLLVNDAPVSTLLIKGLLNQVLRADPVINYRDLLAVVHMSYKLDLTVRVAICRKVLQILQFHPDAASQIAHQVGWQDTFVRFFMKENSEFRSSAKMNCQHIIKEEDKNSRVEESQRSHLENVALDKSNISDNGTYNSWCPEEARSLNTSIQSTSTLLDESGPSFSEAQLHVEDPEVWPSDHSHLTLELANIELGDGENQTPESSPSTPSPVESSKSFNVDRLEKDSSSTNILFRDDLSLSVNLESKESPISAKTKQSGTERHIYHENQGAFRQYEILSAPAFDLVASTEQQGAGCQSALCRRSRPFNRVAQKRKSCTVDVEQLNCLQKWSMTVLNGRQEEHK</sequence>
<feature type="region of interest" description="Disordered" evidence="2">
    <location>
        <begin position="392"/>
        <end position="419"/>
    </location>
</feature>
<protein>
    <recommendedName>
        <fullName evidence="3">DUF4704 domain-containing protein</fullName>
    </recommendedName>
</protein>
<feature type="compositionally biased region" description="Low complexity" evidence="2">
    <location>
        <begin position="397"/>
        <end position="413"/>
    </location>
</feature>
<proteinExistence type="predicted"/>
<dbReference type="SUPFAM" id="SSF48371">
    <property type="entry name" value="ARM repeat"/>
    <property type="match status" value="1"/>
</dbReference>
<gene>
    <name evidence="4" type="ORF">RIMI_LOCUS2283730</name>
</gene>
<feature type="domain" description="DUF4704" evidence="3">
    <location>
        <begin position="82"/>
        <end position="174"/>
    </location>
</feature>
<feature type="region of interest" description="Disordered" evidence="2">
    <location>
        <begin position="1"/>
        <end position="22"/>
    </location>
</feature>
<reference evidence="4" key="1">
    <citation type="submission" date="2023-07" db="EMBL/GenBank/DDBJ databases">
        <authorList>
            <person name="Stuckert A."/>
        </authorList>
    </citation>
    <scope>NUCLEOTIDE SEQUENCE</scope>
</reference>
<evidence type="ECO:0000259" key="3">
    <source>
        <dbReference type="Pfam" id="PF15787"/>
    </source>
</evidence>
<evidence type="ECO:0000256" key="1">
    <source>
        <dbReference type="ARBA" id="ARBA00022574"/>
    </source>
</evidence>
<dbReference type="InterPro" id="IPR031570">
    <property type="entry name" value="NBEA/BDCP_DUF4704"/>
</dbReference>